<feature type="chain" id="PRO_5015742344" description="DUF4402 domain-containing protein" evidence="1">
    <location>
        <begin position="22"/>
        <end position="175"/>
    </location>
</feature>
<accession>A0A2T3W8K2</accession>
<evidence type="ECO:0000313" key="3">
    <source>
        <dbReference type="Proteomes" id="UP000240317"/>
    </source>
</evidence>
<dbReference type="InterPro" id="IPR010916">
    <property type="entry name" value="TonB_box_CS"/>
</dbReference>
<proteinExistence type="predicted"/>
<dbReference type="EMBL" id="PYSV01000007">
    <property type="protein sequence ID" value="PTA68216.1"/>
    <property type="molecule type" value="Genomic_DNA"/>
</dbReference>
<evidence type="ECO:0000256" key="1">
    <source>
        <dbReference type="SAM" id="SignalP"/>
    </source>
</evidence>
<dbReference type="PROSITE" id="PS00430">
    <property type="entry name" value="TONB_DEPENDENT_REC_1"/>
    <property type="match status" value="1"/>
</dbReference>
<dbReference type="AlphaFoldDB" id="A0A2T3W8K2"/>
<feature type="signal peptide" evidence="1">
    <location>
        <begin position="1"/>
        <end position="21"/>
    </location>
</feature>
<keyword evidence="3" id="KW-1185">Reference proteome</keyword>
<evidence type="ECO:0008006" key="4">
    <source>
        <dbReference type="Google" id="ProtNLM"/>
    </source>
</evidence>
<name>A0A2T3W8K2_9DEIO</name>
<sequence length="175" mass="17342">MKKINVILAALALCSTSPVLAAATAATQQTTVTATNSGTDTLTVTGNLSVDFVNAEFGTTPQAAGTATVAYETQNNTADGDRSITVSLALAANATTLPDGLTIRLTPTVGTAAAGNGGTGATVNFTGNDLAAKNLITGIAQFTTGGNASVAYSVIATRGFENFTGTLTYTIGTGL</sequence>
<reference evidence="2 3" key="1">
    <citation type="submission" date="2018-03" db="EMBL/GenBank/DDBJ databases">
        <title>Draft genome of Deinococcus sp. OD32.</title>
        <authorList>
            <person name="Wang X.-P."/>
            <person name="Du Z.-J."/>
        </authorList>
    </citation>
    <scope>NUCLEOTIDE SEQUENCE [LARGE SCALE GENOMIC DNA]</scope>
    <source>
        <strain evidence="2 3">OD32</strain>
    </source>
</reference>
<organism evidence="2 3">
    <name type="scientific">Deinococcus arcticus</name>
    <dbReference type="NCBI Taxonomy" id="2136176"/>
    <lineage>
        <taxon>Bacteria</taxon>
        <taxon>Thermotogati</taxon>
        <taxon>Deinococcota</taxon>
        <taxon>Deinococci</taxon>
        <taxon>Deinococcales</taxon>
        <taxon>Deinococcaceae</taxon>
        <taxon>Deinococcus</taxon>
    </lineage>
</organism>
<gene>
    <name evidence="2" type="ORF">C8263_09155</name>
</gene>
<dbReference type="Proteomes" id="UP000240317">
    <property type="component" value="Unassembled WGS sequence"/>
</dbReference>
<comment type="caution">
    <text evidence="2">The sequence shown here is derived from an EMBL/GenBank/DDBJ whole genome shotgun (WGS) entry which is preliminary data.</text>
</comment>
<dbReference type="RefSeq" id="WP_107137810.1">
    <property type="nucleotide sequence ID" value="NZ_PYSV01000007.1"/>
</dbReference>
<protein>
    <recommendedName>
        <fullName evidence="4">DUF4402 domain-containing protein</fullName>
    </recommendedName>
</protein>
<keyword evidence="1" id="KW-0732">Signal</keyword>
<evidence type="ECO:0000313" key="2">
    <source>
        <dbReference type="EMBL" id="PTA68216.1"/>
    </source>
</evidence>